<accession>A0A495JVW2</accession>
<evidence type="ECO:0000313" key="1">
    <source>
        <dbReference type="EMBL" id="RKR92279.1"/>
    </source>
</evidence>
<comment type="caution">
    <text evidence="1">The sequence shown here is derived from an EMBL/GenBank/DDBJ whole genome shotgun (WGS) entry which is preliminary data.</text>
</comment>
<dbReference type="AlphaFoldDB" id="A0A495JVW2"/>
<protein>
    <recommendedName>
        <fullName evidence="3">Tn3 transposase DDE domain-containing protein</fullName>
    </recommendedName>
</protein>
<reference evidence="1 2" key="1">
    <citation type="submission" date="2018-10" db="EMBL/GenBank/DDBJ databases">
        <title>Sequencing the genomes of 1000 actinobacteria strains.</title>
        <authorList>
            <person name="Klenk H.-P."/>
        </authorList>
    </citation>
    <scope>NUCLEOTIDE SEQUENCE [LARGE SCALE GENOMIC DNA]</scope>
    <source>
        <strain evidence="1 2">DSM 45175</strain>
    </source>
</reference>
<dbReference type="RefSeq" id="WP_170208783.1">
    <property type="nucleotide sequence ID" value="NZ_RBKT01000001.1"/>
</dbReference>
<evidence type="ECO:0008006" key="3">
    <source>
        <dbReference type="Google" id="ProtNLM"/>
    </source>
</evidence>
<dbReference type="EMBL" id="RBKT01000001">
    <property type="protein sequence ID" value="RKR92279.1"/>
    <property type="molecule type" value="Genomic_DNA"/>
</dbReference>
<organism evidence="1 2">
    <name type="scientific">Micromonospora pisi</name>
    <dbReference type="NCBI Taxonomy" id="589240"/>
    <lineage>
        <taxon>Bacteria</taxon>
        <taxon>Bacillati</taxon>
        <taxon>Actinomycetota</taxon>
        <taxon>Actinomycetes</taxon>
        <taxon>Micromonosporales</taxon>
        <taxon>Micromonosporaceae</taxon>
        <taxon>Micromonospora</taxon>
    </lineage>
</organism>
<gene>
    <name evidence="1" type="ORF">BDK92_6717</name>
</gene>
<proteinExistence type="predicted"/>
<sequence length="56" mass="6397">MATLREQGYPVREVDAARLPVYQHAHLNVRGHYSFVLPDLAGGRRPRRNPDQGWTA</sequence>
<dbReference type="Proteomes" id="UP000277671">
    <property type="component" value="Unassembled WGS sequence"/>
</dbReference>
<evidence type="ECO:0000313" key="2">
    <source>
        <dbReference type="Proteomes" id="UP000277671"/>
    </source>
</evidence>
<keyword evidence="2" id="KW-1185">Reference proteome</keyword>
<name>A0A495JVW2_9ACTN</name>